<accession>M7N660</accession>
<dbReference type="eggNOG" id="COG1051">
    <property type="taxonomic scope" value="Bacteria"/>
</dbReference>
<dbReference type="SUPFAM" id="SSF55811">
    <property type="entry name" value="Nudix"/>
    <property type="match status" value="1"/>
</dbReference>
<dbReference type="AlphaFoldDB" id="M7N660"/>
<evidence type="ECO:0000313" key="2">
    <source>
        <dbReference type="Proteomes" id="UP000012015"/>
    </source>
</evidence>
<dbReference type="Proteomes" id="UP000012015">
    <property type="component" value="Unassembled WGS sequence"/>
</dbReference>
<reference evidence="1 2" key="1">
    <citation type="journal article" date="2013" name="Genome Announc.">
        <title>Draft Genome Sequence of Arthrobacter gangotriensis Strain Lz1yT, Isolated from a Penguin Rookery Soil Sample Collected in Antarctica, near the Indian Station Dakshin Gangotri.</title>
        <authorList>
            <person name="Shivaji S."/>
            <person name="Ara S."/>
            <person name="Bandi S."/>
            <person name="Singh A."/>
            <person name="Kumar Pinnaka A."/>
        </authorList>
    </citation>
    <scope>NUCLEOTIDE SEQUENCE [LARGE SCALE GENOMIC DNA]</scope>
    <source>
        <strain evidence="1 2">Lz1y</strain>
    </source>
</reference>
<evidence type="ECO:0000313" key="1">
    <source>
        <dbReference type="EMBL" id="EMQ97244.1"/>
    </source>
</evidence>
<evidence type="ECO:0008006" key="3">
    <source>
        <dbReference type="Google" id="ProtNLM"/>
    </source>
</evidence>
<dbReference type="EMBL" id="AOCK01000011">
    <property type="protein sequence ID" value="EMQ97244.1"/>
    <property type="molecule type" value="Genomic_DNA"/>
</dbReference>
<comment type="caution">
    <text evidence="1">The sequence shown here is derived from an EMBL/GenBank/DDBJ whole genome shotgun (WGS) entry which is preliminary data.</text>
</comment>
<dbReference type="InterPro" id="IPR032582">
    <property type="entry name" value="DUF4916"/>
</dbReference>
<dbReference type="PATRIC" id="fig|1276920.7.peg.3412"/>
<name>M7N660_9MICC</name>
<dbReference type="Gene3D" id="3.90.79.10">
    <property type="entry name" value="Nucleoside Triphosphate Pyrophosphohydrolase"/>
    <property type="match status" value="1"/>
</dbReference>
<sequence length="185" mass="20604">MGEDGNMNVRTPDPYPGWLSEEDLYEARARLPMLYIEAIPVRLDPLGYVTEIGLLLTADPEGRMLRTFVSGRVMYRETIRAALTRHIEKDLGPLAMPQLPPCPAPFTVAEYFPSPSETGLTDERQHAVALAYIVPVRGECSPRQDALELTWLTPEEALSPNIQEEFAGGRENLVRQALAHVGYIG</sequence>
<protein>
    <recommendedName>
        <fullName evidence="3">ADP-ribose pyrophosphatase</fullName>
    </recommendedName>
</protein>
<keyword evidence="2" id="KW-1185">Reference proteome</keyword>
<proteinExistence type="predicted"/>
<dbReference type="STRING" id="1276920.ADIAG_03411"/>
<gene>
    <name evidence="1" type="ORF">ADIAG_03411</name>
</gene>
<dbReference type="InterPro" id="IPR015797">
    <property type="entry name" value="NUDIX_hydrolase-like_dom_sf"/>
</dbReference>
<dbReference type="Pfam" id="PF16262">
    <property type="entry name" value="DUF4916"/>
    <property type="match status" value="1"/>
</dbReference>
<organism evidence="1 2">
    <name type="scientific">Paeniglutamicibacter gangotriensis Lz1y</name>
    <dbReference type="NCBI Taxonomy" id="1276920"/>
    <lineage>
        <taxon>Bacteria</taxon>
        <taxon>Bacillati</taxon>
        <taxon>Actinomycetota</taxon>
        <taxon>Actinomycetes</taxon>
        <taxon>Micrococcales</taxon>
        <taxon>Micrococcaceae</taxon>
        <taxon>Paeniglutamicibacter</taxon>
    </lineage>
</organism>